<evidence type="ECO:0000313" key="3">
    <source>
        <dbReference type="Proteomes" id="UP000317178"/>
    </source>
</evidence>
<keyword evidence="3" id="KW-1185">Reference proteome</keyword>
<dbReference type="InterPro" id="IPR014144">
    <property type="entry name" value="LigD_PE_domain"/>
</dbReference>
<gene>
    <name evidence="2" type="ORF">Pla110_02080</name>
</gene>
<dbReference type="AlphaFoldDB" id="A0A518CH57"/>
<dbReference type="Pfam" id="PF13298">
    <property type="entry name" value="LigD_N"/>
    <property type="match status" value="1"/>
</dbReference>
<evidence type="ECO:0000259" key="1">
    <source>
        <dbReference type="Pfam" id="PF13298"/>
    </source>
</evidence>
<reference evidence="2 3" key="1">
    <citation type="submission" date="2019-02" db="EMBL/GenBank/DDBJ databases">
        <title>Deep-cultivation of Planctomycetes and their phenomic and genomic characterization uncovers novel biology.</title>
        <authorList>
            <person name="Wiegand S."/>
            <person name="Jogler M."/>
            <person name="Boedeker C."/>
            <person name="Pinto D."/>
            <person name="Vollmers J."/>
            <person name="Rivas-Marin E."/>
            <person name="Kohn T."/>
            <person name="Peeters S.H."/>
            <person name="Heuer A."/>
            <person name="Rast P."/>
            <person name="Oberbeckmann S."/>
            <person name="Bunk B."/>
            <person name="Jeske O."/>
            <person name="Meyerdierks A."/>
            <person name="Storesund J.E."/>
            <person name="Kallscheuer N."/>
            <person name="Luecker S."/>
            <person name="Lage O.M."/>
            <person name="Pohl T."/>
            <person name="Merkel B.J."/>
            <person name="Hornburger P."/>
            <person name="Mueller R.-W."/>
            <person name="Bruemmer F."/>
            <person name="Labrenz M."/>
            <person name="Spormann A.M."/>
            <person name="Op den Camp H."/>
            <person name="Overmann J."/>
            <person name="Amann R."/>
            <person name="Jetten M.S.M."/>
            <person name="Mascher T."/>
            <person name="Medema M.H."/>
            <person name="Devos D.P."/>
            <person name="Kaster A.-K."/>
            <person name="Ovreas L."/>
            <person name="Rohde M."/>
            <person name="Galperin M.Y."/>
            <person name="Jogler C."/>
        </authorList>
    </citation>
    <scope>NUCLEOTIDE SEQUENCE [LARGE SCALE GENOMIC DNA]</scope>
    <source>
        <strain evidence="2 3">Pla110</strain>
    </source>
</reference>
<dbReference type="KEGG" id="plon:Pla110_02080"/>
<feature type="domain" description="DNA ligase D 3'-phosphoesterase" evidence="1">
    <location>
        <begin position="10"/>
        <end position="101"/>
    </location>
</feature>
<dbReference type="EMBL" id="CP036281">
    <property type="protein sequence ID" value="QDU78504.1"/>
    <property type="molecule type" value="Genomic_DNA"/>
</dbReference>
<dbReference type="Proteomes" id="UP000317178">
    <property type="component" value="Chromosome"/>
</dbReference>
<evidence type="ECO:0000313" key="2">
    <source>
        <dbReference type="EMBL" id="QDU78504.1"/>
    </source>
</evidence>
<sequence length="129" mass="14801">MNRRFTILIHDFPFLHWDLLVEDGETLRTWRLHEEPDQSLKIVCEPLPDHRLIYLDYEGPVSRDRGNVQQWTTGRCELSVPAEGRIELELSSPRLTGKMSIRQENDGRWCCYPPGAELPPASAEGAASD</sequence>
<accession>A0A518CH57</accession>
<protein>
    <recommendedName>
        <fullName evidence="1">DNA ligase D 3'-phosphoesterase domain-containing protein</fullName>
    </recommendedName>
</protein>
<name>A0A518CH57_9PLAN</name>
<dbReference type="OrthoDB" id="288736at2"/>
<organism evidence="2 3">
    <name type="scientific">Polystyrenella longa</name>
    <dbReference type="NCBI Taxonomy" id="2528007"/>
    <lineage>
        <taxon>Bacteria</taxon>
        <taxon>Pseudomonadati</taxon>
        <taxon>Planctomycetota</taxon>
        <taxon>Planctomycetia</taxon>
        <taxon>Planctomycetales</taxon>
        <taxon>Planctomycetaceae</taxon>
        <taxon>Polystyrenella</taxon>
    </lineage>
</organism>
<proteinExistence type="predicted"/>
<dbReference type="RefSeq" id="WP_144992318.1">
    <property type="nucleotide sequence ID" value="NZ_CP036281.1"/>
</dbReference>